<comment type="caution">
    <text evidence="1">The sequence shown here is derived from an EMBL/GenBank/DDBJ whole genome shotgun (WGS) entry which is preliminary data.</text>
</comment>
<protein>
    <submittedName>
        <fullName evidence="1">Uncharacterized protein</fullName>
    </submittedName>
</protein>
<dbReference type="Proteomes" id="UP000037035">
    <property type="component" value="Unassembled WGS sequence"/>
</dbReference>
<sequence length="208" mass="23714">MLAIFYRCSNRSPHATDRRVGRREKGPAPLKLQDVWFAGDALHLAAFLRTVGNFLRPRGCLFQSEARRVVWVAQHFGYRPSEHRRTPAPTENWYNSLLLANARKAGIVCQYADLDGVTFTLPALESVEALLKELIVIFGDKFSKENAKRQLVSCRQKGMTIGEYNAQFSSLVYLVEDVEANRIEKYVDGLNPRIIHKAMSKEWRSADT</sequence>
<proteinExistence type="predicted"/>
<keyword evidence="2" id="KW-1185">Reference proteome</keyword>
<reference evidence="1 2" key="1">
    <citation type="submission" date="2015-08" db="EMBL/GenBank/DDBJ databases">
        <title>Next Generation Sequencing and Analysis of the Genome of Puccinia sorghi L Schw, the Causal Agent of Maize Common Rust.</title>
        <authorList>
            <person name="Rochi L."/>
            <person name="Burguener G."/>
            <person name="Darino M."/>
            <person name="Turjanski A."/>
            <person name="Kreff E."/>
            <person name="Dieguez M.J."/>
            <person name="Sacco F."/>
        </authorList>
    </citation>
    <scope>NUCLEOTIDE SEQUENCE [LARGE SCALE GENOMIC DNA]</scope>
    <source>
        <strain evidence="1 2">RO10H11247</strain>
    </source>
</reference>
<evidence type="ECO:0000313" key="2">
    <source>
        <dbReference type="Proteomes" id="UP000037035"/>
    </source>
</evidence>
<dbReference type="EMBL" id="LAVV01008789">
    <property type="protein sequence ID" value="KNZ51934.1"/>
    <property type="molecule type" value="Genomic_DNA"/>
</dbReference>
<evidence type="ECO:0000313" key="1">
    <source>
        <dbReference type="EMBL" id="KNZ51934.1"/>
    </source>
</evidence>
<name>A0A0L6UTX7_9BASI</name>
<dbReference type="OrthoDB" id="2505280at2759"/>
<organism evidence="1 2">
    <name type="scientific">Puccinia sorghi</name>
    <dbReference type="NCBI Taxonomy" id="27349"/>
    <lineage>
        <taxon>Eukaryota</taxon>
        <taxon>Fungi</taxon>
        <taxon>Dikarya</taxon>
        <taxon>Basidiomycota</taxon>
        <taxon>Pucciniomycotina</taxon>
        <taxon>Pucciniomycetes</taxon>
        <taxon>Pucciniales</taxon>
        <taxon>Pucciniaceae</taxon>
        <taxon>Puccinia</taxon>
    </lineage>
</organism>
<dbReference type="VEuPathDB" id="FungiDB:VP01_3759g1"/>
<accession>A0A0L6UTX7</accession>
<dbReference type="AlphaFoldDB" id="A0A0L6UTX7"/>
<gene>
    <name evidence="1" type="ORF">VP01_3759g1</name>
</gene>